<dbReference type="Gene3D" id="1.20.1250.20">
    <property type="entry name" value="MFS general substrate transporter like domains"/>
    <property type="match status" value="1"/>
</dbReference>
<feature type="transmembrane region" description="Helical" evidence="7">
    <location>
        <begin position="99"/>
        <end position="122"/>
    </location>
</feature>
<evidence type="ECO:0000256" key="4">
    <source>
        <dbReference type="ARBA" id="ARBA00022692"/>
    </source>
</evidence>
<dbReference type="EMBL" id="UINC01110560">
    <property type="protein sequence ID" value="SVC78146.1"/>
    <property type="molecule type" value="Genomic_DNA"/>
</dbReference>
<keyword evidence="2" id="KW-0813">Transport</keyword>
<comment type="subcellular location">
    <subcellularLocation>
        <location evidence="1">Cell membrane</location>
        <topology evidence="1">Multi-pass membrane protein</topology>
    </subcellularLocation>
</comment>
<evidence type="ECO:0000256" key="2">
    <source>
        <dbReference type="ARBA" id="ARBA00022448"/>
    </source>
</evidence>
<dbReference type="PROSITE" id="PS50850">
    <property type="entry name" value="MFS"/>
    <property type="match status" value="1"/>
</dbReference>
<name>A0A382PY75_9ZZZZ</name>
<dbReference type="AlphaFoldDB" id="A0A382PY75"/>
<dbReference type="SUPFAM" id="SSF103473">
    <property type="entry name" value="MFS general substrate transporter"/>
    <property type="match status" value="1"/>
</dbReference>
<dbReference type="InterPro" id="IPR036259">
    <property type="entry name" value="MFS_trans_sf"/>
</dbReference>
<dbReference type="InterPro" id="IPR011701">
    <property type="entry name" value="MFS"/>
</dbReference>
<gene>
    <name evidence="9" type="ORF">METZ01_LOCUS331000</name>
</gene>
<evidence type="ECO:0000256" key="1">
    <source>
        <dbReference type="ARBA" id="ARBA00004651"/>
    </source>
</evidence>
<feature type="domain" description="Major facilitator superfamily (MFS) profile" evidence="8">
    <location>
        <begin position="9"/>
        <end position="123"/>
    </location>
</feature>
<evidence type="ECO:0000256" key="6">
    <source>
        <dbReference type="ARBA" id="ARBA00023136"/>
    </source>
</evidence>
<feature type="transmembrane region" description="Helical" evidence="7">
    <location>
        <begin position="40"/>
        <end position="65"/>
    </location>
</feature>
<dbReference type="GO" id="GO:0005886">
    <property type="term" value="C:plasma membrane"/>
    <property type="evidence" value="ECO:0007669"/>
    <property type="project" value="UniProtKB-SubCell"/>
</dbReference>
<evidence type="ECO:0000256" key="5">
    <source>
        <dbReference type="ARBA" id="ARBA00022989"/>
    </source>
</evidence>
<reference evidence="9" key="1">
    <citation type="submission" date="2018-05" db="EMBL/GenBank/DDBJ databases">
        <authorList>
            <person name="Lanie J.A."/>
            <person name="Ng W.-L."/>
            <person name="Kazmierczak K.M."/>
            <person name="Andrzejewski T.M."/>
            <person name="Davidsen T.M."/>
            <person name="Wayne K.J."/>
            <person name="Tettelin H."/>
            <person name="Glass J.I."/>
            <person name="Rusch D."/>
            <person name="Podicherti R."/>
            <person name="Tsui H.-C.T."/>
            <person name="Winkler M.E."/>
        </authorList>
    </citation>
    <scope>NUCLEOTIDE SEQUENCE</scope>
</reference>
<feature type="non-terminal residue" evidence="9">
    <location>
        <position position="123"/>
    </location>
</feature>
<dbReference type="Pfam" id="PF07690">
    <property type="entry name" value="MFS_1"/>
    <property type="match status" value="1"/>
</dbReference>
<dbReference type="InterPro" id="IPR020846">
    <property type="entry name" value="MFS_dom"/>
</dbReference>
<protein>
    <recommendedName>
        <fullName evidence="8">Major facilitator superfamily (MFS) profile domain-containing protein</fullName>
    </recommendedName>
</protein>
<keyword evidence="4 7" id="KW-0812">Transmembrane</keyword>
<accession>A0A382PY75</accession>
<keyword evidence="6 7" id="KW-0472">Membrane</keyword>
<evidence type="ECO:0000256" key="7">
    <source>
        <dbReference type="SAM" id="Phobius"/>
    </source>
</evidence>
<dbReference type="InterPro" id="IPR050171">
    <property type="entry name" value="MFS_Transporters"/>
</dbReference>
<evidence type="ECO:0000313" key="9">
    <source>
        <dbReference type="EMBL" id="SVC78146.1"/>
    </source>
</evidence>
<sequence>MSLLLFARVFLPFALGYFISYFFRNVNAIIEADLVRDLGFSAAGLGLLTSVYFISFASFQLPLGLLLDRFGPRRTESTLLLFAALGALVFSQADSLGGLIFGRLLIGFGVSACLMASFKAYVL</sequence>
<evidence type="ECO:0000259" key="8">
    <source>
        <dbReference type="PROSITE" id="PS50850"/>
    </source>
</evidence>
<evidence type="ECO:0000256" key="3">
    <source>
        <dbReference type="ARBA" id="ARBA00022475"/>
    </source>
</evidence>
<dbReference type="PANTHER" id="PTHR23517">
    <property type="entry name" value="RESISTANCE PROTEIN MDTM, PUTATIVE-RELATED-RELATED"/>
    <property type="match status" value="1"/>
</dbReference>
<organism evidence="9">
    <name type="scientific">marine metagenome</name>
    <dbReference type="NCBI Taxonomy" id="408172"/>
    <lineage>
        <taxon>unclassified sequences</taxon>
        <taxon>metagenomes</taxon>
        <taxon>ecological metagenomes</taxon>
    </lineage>
</organism>
<proteinExistence type="predicted"/>
<dbReference type="GO" id="GO:0022857">
    <property type="term" value="F:transmembrane transporter activity"/>
    <property type="evidence" value="ECO:0007669"/>
    <property type="project" value="InterPro"/>
</dbReference>
<keyword evidence="5 7" id="KW-1133">Transmembrane helix</keyword>
<keyword evidence="3" id="KW-1003">Cell membrane</keyword>